<dbReference type="EMBL" id="BLZA01000053">
    <property type="protein sequence ID" value="GHJ89947.1"/>
    <property type="molecule type" value="Genomic_DNA"/>
</dbReference>
<evidence type="ECO:0000256" key="8">
    <source>
        <dbReference type="ARBA" id="ARBA00023136"/>
    </source>
</evidence>
<name>A0A8H3TZE4_9TREE</name>
<keyword evidence="7 10" id="KW-1133">Transmembrane helix</keyword>
<evidence type="ECO:0000256" key="3">
    <source>
        <dbReference type="ARBA" id="ARBA00005316"/>
    </source>
</evidence>
<keyword evidence="6" id="KW-0256">Endoplasmic reticulum</keyword>
<dbReference type="GO" id="GO:0042765">
    <property type="term" value="C:GPI-anchor transamidase complex"/>
    <property type="evidence" value="ECO:0007669"/>
    <property type="project" value="InterPro"/>
</dbReference>
<accession>A0A8H3TZE4</accession>
<dbReference type="InterPro" id="IPR019540">
    <property type="entry name" value="PtdIno-glycan_biosynth_class_S"/>
</dbReference>
<comment type="pathway">
    <text evidence="2">Glycolipid biosynthesis; glycosylphosphatidylinositol-anchor biosynthesis.</text>
</comment>
<keyword evidence="9" id="KW-0325">Glycoprotein</keyword>
<protein>
    <recommendedName>
        <fullName evidence="13">GPI transamidase component PIG-S</fullName>
    </recommendedName>
</protein>
<organism evidence="11 12">
    <name type="scientific">Naganishia liquefaciens</name>
    <dbReference type="NCBI Taxonomy" id="104408"/>
    <lineage>
        <taxon>Eukaryota</taxon>
        <taxon>Fungi</taxon>
        <taxon>Dikarya</taxon>
        <taxon>Basidiomycota</taxon>
        <taxon>Agaricomycotina</taxon>
        <taxon>Tremellomycetes</taxon>
        <taxon>Filobasidiales</taxon>
        <taxon>Filobasidiaceae</taxon>
        <taxon>Naganishia</taxon>
    </lineage>
</organism>
<reference evidence="11" key="1">
    <citation type="submission" date="2020-07" db="EMBL/GenBank/DDBJ databases">
        <title>Draft Genome Sequence of a Deep-Sea Yeast, Naganishia (Cryptococcus) liquefaciens strain N6.</title>
        <authorList>
            <person name="Han Y.W."/>
            <person name="Kajitani R."/>
            <person name="Morimoto H."/>
            <person name="Parhat M."/>
            <person name="Tsubouchi H."/>
            <person name="Bakenova O."/>
            <person name="Ogata M."/>
            <person name="Argunhan B."/>
            <person name="Aoki R."/>
            <person name="Kajiwara S."/>
            <person name="Itoh T."/>
            <person name="Iwasaki H."/>
        </authorList>
    </citation>
    <scope>NUCLEOTIDE SEQUENCE</scope>
    <source>
        <strain evidence="11">N6</strain>
    </source>
</reference>
<evidence type="ECO:0000256" key="5">
    <source>
        <dbReference type="ARBA" id="ARBA00022692"/>
    </source>
</evidence>
<dbReference type="Pfam" id="PF10510">
    <property type="entry name" value="PIG-S"/>
    <property type="match status" value="1"/>
</dbReference>
<dbReference type="GO" id="GO:0006506">
    <property type="term" value="P:GPI anchor biosynthetic process"/>
    <property type="evidence" value="ECO:0007669"/>
    <property type="project" value="UniProtKB-UniPathway"/>
</dbReference>
<dbReference type="OrthoDB" id="28748at2759"/>
<keyword evidence="4" id="KW-0337">GPI-anchor biosynthesis</keyword>
<evidence type="ECO:0000256" key="7">
    <source>
        <dbReference type="ARBA" id="ARBA00022989"/>
    </source>
</evidence>
<keyword evidence="8 10" id="KW-0472">Membrane</keyword>
<feature type="transmembrane region" description="Helical" evidence="10">
    <location>
        <begin position="17"/>
        <end position="36"/>
    </location>
</feature>
<dbReference type="PANTHER" id="PTHR21072">
    <property type="entry name" value="GPI TRANSAMIDASE COMPONENT PIG-S"/>
    <property type="match status" value="1"/>
</dbReference>
<evidence type="ECO:0008006" key="13">
    <source>
        <dbReference type="Google" id="ProtNLM"/>
    </source>
</evidence>
<dbReference type="AlphaFoldDB" id="A0A8H3TZE4"/>
<evidence type="ECO:0000256" key="9">
    <source>
        <dbReference type="ARBA" id="ARBA00023180"/>
    </source>
</evidence>
<evidence type="ECO:0000256" key="6">
    <source>
        <dbReference type="ARBA" id="ARBA00022824"/>
    </source>
</evidence>
<keyword evidence="12" id="KW-1185">Reference proteome</keyword>
<evidence type="ECO:0000256" key="2">
    <source>
        <dbReference type="ARBA" id="ARBA00004687"/>
    </source>
</evidence>
<dbReference type="UniPathway" id="UPA00196"/>
<evidence type="ECO:0000256" key="10">
    <source>
        <dbReference type="SAM" id="Phobius"/>
    </source>
</evidence>
<gene>
    <name evidence="11" type="ORF">NliqN6_6349</name>
</gene>
<dbReference type="PANTHER" id="PTHR21072:SF13">
    <property type="entry name" value="GPI TRANSAMIDASE COMPONENT PIG-S"/>
    <property type="match status" value="1"/>
</dbReference>
<comment type="subcellular location">
    <subcellularLocation>
        <location evidence="1">Endoplasmic reticulum membrane</location>
        <topology evidence="1">Multi-pass membrane protein</topology>
    </subcellularLocation>
</comment>
<dbReference type="Proteomes" id="UP000620104">
    <property type="component" value="Unassembled WGS sequence"/>
</dbReference>
<evidence type="ECO:0000256" key="1">
    <source>
        <dbReference type="ARBA" id="ARBA00004477"/>
    </source>
</evidence>
<comment type="caution">
    <text evidence="11">The sequence shown here is derived from an EMBL/GenBank/DDBJ whole genome shotgun (WGS) entry which is preliminary data.</text>
</comment>
<comment type="similarity">
    <text evidence="3">Belongs to the PIGS family.</text>
</comment>
<evidence type="ECO:0000256" key="4">
    <source>
        <dbReference type="ARBA" id="ARBA00022502"/>
    </source>
</evidence>
<evidence type="ECO:0000313" key="12">
    <source>
        <dbReference type="Proteomes" id="UP000620104"/>
    </source>
</evidence>
<keyword evidence="5 10" id="KW-0812">Transmembrane</keyword>
<evidence type="ECO:0000313" key="11">
    <source>
        <dbReference type="EMBL" id="GHJ89947.1"/>
    </source>
</evidence>
<proteinExistence type="inferred from homology"/>
<dbReference type="GO" id="GO:0016255">
    <property type="term" value="P:attachment of GPI anchor to protein"/>
    <property type="evidence" value="ECO:0007669"/>
    <property type="project" value="InterPro"/>
</dbReference>
<sequence length="514" mass="56790">MSTAASRHANPPTWERLSVILAFPLIGLALGIPWWVGTTSIERRSLGAVQRLRAVDAAAGRVQVRVEGSGREEWSRWVSKCVDEKDRGWELYGNASTDPTIRLVDDSSDAPPYLDNGYLVFPLNFDTVEQLEASKTDACEVVRASTARKVLDELIPPVPRDIPAHAIKYTEDVRLSFVLLNEDGSTGSSFTEWHIIEAVHSYIQPVMDALAPFHKFAIESQILYHAPVKFTPAERRVGETQAWSLSHAQAGLFVNTEQWTLDSGSTNNPVLRFLLFVPKADRRPLVLEQAITAQGEIPPLSSFRIPQFGSVVIPAYPSGDESLSTTHVRAAFQIFAQDLSELLGVPSVPPSLLREPAESAIPNAWQIAALLRTQIRATASDADATLNSISRLVARIHEMRVGKDVVEDVEKAVQLLEEAFSAGYGRLESVWQRTKRASALANRAFFNPNMVGLLYFPDEHKYAVYAPLFAPISVPIVVAILKEVKRWKRNRRARGVTALEGRGQPTDSSGDVGQ</sequence>
<feature type="transmembrane region" description="Helical" evidence="10">
    <location>
        <begin position="462"/>
        <end position="481"/>
    </location>
</feature>